<evidence type="ECO:0000256" key="2">
    <source>
        <dbReference type="SAM" id="SignalP"/>
    </source>
</evidence>
<feature type="compositionally biased region" description="Pro residues" evidence="1">
    <location>
        <begin position="39"/>
        <end position="50"/>
    </location>
</feature>
<feature type="region of interest" description="Disordered" evidence="1">
    <location>
        <begin position="29"/>
        <end position="75"/>
    </location>
</feature>
<sequence>MRMFFPQVFRLFYLILLLSQVAYIRTSSPTLHPRDHPLLPSPPPPSPSKAPPTGRFADDSRSPPPGFKGSPSGRP</sequence>
<organism evidence="3 4">
    <name type="scientific">Papaver atlanticum</name>
    <dbReference type="NCBI Taxonomy" id="357466"/>
    <lineage>
        <taxon>Eukaryota</taxon>
        <taxon>Viridiplantae</taxon>
        <taxon>Streptophyta</taxon>
        <taxon>Embryophyta</taxon>
        <taxon>Tracheophyta</taxon>
        <taxon>Spermatophyta</taxon>
        <taxon>Magnoliopsida</taxon>
        <taxon>Ranunculales</taxon>
        <taxon>Papaveraceae</taxon>
        <taxon>Papaveroideae</taxon>
        <taxon>Papaver</taxon>
    </lineage>
</organism>
<dbReference type="Proteomes" id="UP001202328">
    <property type="component" value="Unassembled WGS sequence"/>
</dbReference>
<proteinExistence type="predicted"/>
<comment type="caution">
    <text evidence="3">The sequence shown here is derived from an EMBL/GenBank/DDBJ whole genome shotgun (WGS) entry which is preliminary data.</text>
</comment>
<dbReference type="EMBL" id="JAJJMB010012081">
    <property type="protein sequence ID" value="KAI3891075.1"/>
    <property type="molecule type" value="Genomic_DNA"/>
</dbReference>
<keyword evidence="2" id="KW-0732">Signal</keyword>
<feature type="chain" id="PRO_5042040558" evidence="2">
    <location>
        <begin position="27"/>
        <end position="75"/>
    </location>
</feature>
<evidence type="ECO:0000256" key="1">
    <source>
        <dbReference type="SAM" id="MobiDB-lite"/>
    </source>
</evidence>
<dbReference type="AlphaFoldDB" id="A0AAD4SB23"/>
<gene>
    <name evidence="3" type="ORF">MKW98_007380</name>
</gene>
<accession>A0AAD4SB23</accession>
<reference evidence="3" key="1">
    <citation type="submission" date="2022-04" db="EMBL/GenBank/DDBJ databases">
        <title>A functionally conserved STORR gene fusion in Papaver species that diverged 16.8 million years ago.</title>
        <authorList>
            <person name="Catania T."/>
        </authorList>
    </citation>
    <scope>NUCLEOTIDE SEQUENCE</scope>
    <source>
        <strain evidence="3">S-188037</strain>
    </source>
</reference>
<evidence type="ECO:0000313" key="4">
    <source>
        <dbReference type="Proteomes" id="UP001202328"/>
    </source>
</evidence>
<name>A0AAD4SB23_9MAGN</name>
<protein>
    <submittedName>
        <fullName evidence="3">Uncharacterized protein</fullName>
    </submittedName>
</protein>
<keyword evidence="4" id="KW-1185">Reference proteome</keyword>
<feature type="signal peptide" evidence="2">
    <location>
        <begin position="1"/>
        <end position="26"/>
    </location>
</feature>
<evidence type="ECO:0000313" key="3">
    <source>
        <dbReference type="EMBL" id="KAI3891075.1"/>
    </source>
</evidence>